<dbReference type="GO" id="GO:0016042">
    <property type="term" value="P:lipid catabolic process"/>
    <property type="evidence" value="ECO:0007669"/>
    <property type="project" value="UniProtKB-KW"/>
</dbReference>
<dbReference type="PROSITE" id="PS51257">
    <property type="entry name" value="PROKAR_LIPOPROTEIN"/>
    <property type="match status" value="1"/>
</dbReference>
<feature type="signal peptide" evidence="5">
    <location>
        <begin position="1"/>
        <end position="21"/>
    </location>
</feature>
<proteinExistence type="predicted"/>
<dbReference type="GO" id="GO:0008236">
    <property type="term" value="F:serine-type peptidase activity"/>
    <property type="evidence" value="ECO:0007669"/>
    <property type="project" value="InterPro"/>
</dbReference>
<dbReference type="Gene3D" id="3.40.50.1820">
    <property type="entry name" value="alpha/beta hydrolase"/>
    <property type="match status" value="1"/>
</dbReference>
<keyword evidence="1" id="KW-0378">Hydrolase</keyword>
<protein>
    <recommendedName>
        <fullName evidence="6">Peptidase S9 prolyl oligopeptidase catalytic domain-containing protein</fullName>
    </recommendedName>
</protein>
<keyword evidence="3" id="KW-0443">Lipid metabolism</keyword>
<dbReference type="PANTHER" id="PTHR10272">
    <property type="entry name" value="PLATELET-ACTIVATING FACTOR ACETYLHYDROLASE"/>
    <property type="match status" value="1"/>
</dbReference>
<evidence type="ECO:0000313" key="8">
    <source>
        <dbReference type="Proteomes" id="UP000067626"/>
    </source>
</evidence>
<dbReference type="InterPro" id="IPR029058">
    <property type="entry name" value="AB_hydrolase_fold"/>
</dbReference>
<organism evidence="7 8">
    <name type="scientific">Chondromyces crocatus</name>
    <dbReference type="NCBI Taxonomy" id="52"/>
    <lineage>
        <taxon>Bacteria</taxon>
        <taxon>Pseudomonadati</taxon>
        <taxon>Myxococcota</taxon>
        <taxon>Polyangia</taxon>
        <taxon>Polyangiales</taxon>
        <taxon>Polyangiaceae</taxon>
        <taxon>Chondromyces</taxon>
    </lineage>
</organism>
<dbReference type="AlphaFoldDB" id="A0A0K1E8L5"/>
<evidence type="ECO:0000313" key="7">
    <source>
        <dbReference type="EMBL" id="AKT36923.1"/>
    </source>
</evidence>
<keyword evidence="8" id="KW-1185">Reference proteome</keyword>
<dbReference type="RefSeq" id="WP_050429365.1">
    <property type="nucleotide sequence ID" value="NZ_CP012159.1"/>
</dbReference>
<accession>A0A0K1E8L5</accession>
<evidence type="ECO:0000256" key="4">
    <source>
        <dbReference type="SAM" id="MobiDB-lite"/>
    </source>
</evidence>
<evidence type="ECO:0000256" key="1">
    <source>
        <dbReference type="ARBA" id="ARBA00022801"/>
    </source>
</evidence>
<keyword evidence="5" id="KW-0732">Signal</keyword>
<dbReference type="SUPFAM" id="SSF53474">
    <property type="entry name" value="alpha/beta-Hydrolases"/>
    <property type="match status" value="1"/>
</dbReference>
<dbReference type="Proteomes" id="UP000067626">
    <property type="component" value="Chromosome"/>
</dbReference>
<dbReference type="STRING" id="52.CMC5_010440"/>
<sequence>MALRAPSLVLLAGLLATPALVGCGDDASTDPEPTPETPHAVESAGPHPVGRHTFGVDDASRSRILRVELWYPAAESSRALAEAGHPLEDFATTGGEQEQLAALIAKAPDPGTTRIFHAASGALPASGDRFPLVAFSHCYNCTRYSIATVAERLASHGIAVVAPDHAGGTLLDDLAGNAAPLDADFLAVRAADIRYTLDRLLDAAPAELPVELQGRFDPDRVGVFGHSFGGITTGVVLAQDPRPRGGVAIAVPIDNPLLPGVSMSDIQKPLFFMVATEDNSITEIGNDFIRQNFQAAQKPAWKAEIKDAGHWSFTDICGIVESFDAGCSADVRQTDGEPFTYLDITQARAITAAYTSAFFLALLNDDEGARAYLGKGHPAAIVEMDVRE</sequence>
<feature type="chain" id="PRO_5005459032" description="Peptidase S9 prolyl oligopeptidase catalytic domain-containing protein" evidence="5">
    <location>
        <begin position="22"/>
        <end position="388"/>
    </location>
</feature>
<dbReference type="GO" id="GO:0006508">
    <property type="term" value="P:proteolysis"/>
    <property type="evidence" value="ECO:0007669"/>
    <property type="project" value="InterPro"/>
</dbReference>
<dbReference type="KEGG" id="ccro:CMC5_010440"/>
<dbReference type="InterPro" id="IPR001375">
    <property type="entry name" value="Peptidase_S9_cat"/>
</dbReference>
<dbReference type="GO" id="GO:0003847">
    <property type="term" value="F:1-alkyl-2-acetylglycerophosphocholine esterase activity"/>
    <property type="evidence" value="ECO:0007669"/>
    <property type="project" value="TreeGrafter"/>
</dbReference>
<gene>
    <name evidence="7" type="ORF">CMC5_010440</name>
</gene>
<evidence type="ECO:0000256" key="2">
    <source>
        <dbReference type="ARBA" id="ARBA00022963"/>
    </source>
</evidence>
<evidence type="ECO:0000256" key="3">
    <source>
        <dbReference type="ARBA" id="ARBA00023098"/>
    </source>
</evidence>
<feature type="domain" description="Peptidase S9 prolyl oligopeptidase catalytic" evidence="6">
    <location>
        <begin position="213"/>
        <end position="253"/>
    </location>
</feature>
<dbReference type="EMBL" id="CP012159">
    <property type="protein sequence ID" value="AKT36923.1"/>
    <property type="molecule type" value="Genomic_DNA"/>
</dbReference>
<dbReference type="Pfam" id="PF00326">
    <property type="entry name" value="Peptidase_S9"/>
    <property type="match status" value="1"/>
</dbReference>
<dbReference type="OrthoDB" id="192696at2"/>
<reference evidence="7 8" key="1">
    <citation type="submission" date="2015-07" db="EMBL/GenBank/DDBJ databases">
        <title>Genome analysis of myxobacterium Chondromyces crocatus Cm c5 reveals a high potential for natural compound synthesis and the genetic basis for the loss of fruiting body formation.</title>
        <authorList>
            <person name="Zaburannyi N."/>
            <person name="Bunk B."/>
            <person name="Maier J."/>
            <person name="Overmann J."/>
            <person name="Mueller R."/>
        </authorList>
    </citation>
    <scope>NUCLEOTIDE SEQUENCE [LARGE SCALE GENOMIC DNA]</scope>
    <source>
        <strain evidence="7 8">Cm c5</strain>
    </source>
</reference>
<name>A0A0K1E8L5_CHOCO</name>
<dbReference type="Pfam" id="PF03403">
    <property type="entry name" value="PAF-AH_p_II"/>
    <property type="match status" value="1"/>
</dbReference>
<keyword evidence="2" id="KW-0442">Lipid degradation</keyword>
<evidence type="ECO:0000256" key="5">
    <source>
        <dbReference type="SAM" id="SignalP"/>
    </source>
</evidence>
<dbReference type="PANTHER" id="PTHR10272:SF0">
    <property type="entry name" value="PLATELET-ACTIVATING FACTOR ACETYLHYDROLASE"/>
    <property type="match status" value="1"/>
</dbReference>
<evidence type="ECO:0000259" key="6">
    <source>
        <dbReference type="Pfam" id="PF00326"/>
    </source>
</evidence>
<feature type="region of interest" description="Disordered" evidence="4">
    <location>
        <begin position="24"/>
        <end position="52"/>
    </location>
</feature>